<feature type="transmembrane region" description="Helical" evidence="1">
    <location>
        <begin position="6"/>
        <end position="26"/>
    </location>
</feature>
<dbReference type="InterPro" id="IPR026898">
    <property type="entry name" value="PrsW"/>
</dbReference>
<dbReference type="Pfam" id="PF00027">
    <property type="entry name" value="cNMP_binding"/>
    <property type="match status" value="1"/>
</dbReference>
<gene>
    <name evidence="3" type="ORF">F9K24_01310</name>
</gene>
<dbReference type="GO" id="GO:0005829">
    <property type="term" value="C:cytosol"/>
    <property type="evidence" value="ECO:0007669"/>
    <property type="project" value="TreeGrafter"/>
</dbReference>
<keyword evidence="1" id="KW-0812">Transmembrane</keyword>
<dbReference type="PROSITE" id="PS50042">
    <property type="entry name" value="CNMP_BINDING_3"/>
    <property type="match status" value="1"/>
</dbReference>
<organism evidence="3 4">
    <name type="scientific">Leptonema illini</name>
    <dbReference type="NCBI Taxonomy" id="183"/>
    <lineage>
        <taxon>Bacteria</taxon>
        <taxon>Pseudomonadati</taxon>
        <taxon>Spirochaetota</taxon>
        <taxon>Spirochaetia</taxon>
        <taxon>Leptospirales</taxon>
        <taxon>Leptospiraceae</taxon>
        <taxon>Leptonema</taxon>
    </lineage>
</organism>
<reference evidence="3 4" key="1">
    <citation type="submission" date="2019-10" db="EMBL/GenBank/DDBJ databases">
        <title>Extracellular Electron Transfer in a Candidatus Methanoperedens spp. Enrichment Culture.</title>
        <authorList>
            <person name="Berger S."/>
            <person name="Rangel Shaw D."/>
            <person name="Berben T."/>
            <person name="In 'T Zandt M."/>
            <person name="Frank J."/>
            <person name="Reimann J."/>
            <person name="Jetten M.S.M."/>
            <person name="Welte C.U."/>
        </authorList>
    </citation>
    <scope>NUCLEOTIDE SEQUENCE [LARGE SCALE GENOMIC DNA]</scope>
    <source>
        <strain evidence="3">SB12</strain>
    </source>
</reference>
<feature type="transmembrane region" description="Helical" evidence="1">
    <location>
        <begin position="68"/>
        <end position="92"/>
    </location>
</feature>
<dbReference type="InterPro" id="IPR018488">
    <property type="entry name" value="cNMP-bd_CS"/>
</dbReference>
<feature type="transmembrane region" description="Helical" evidence="1">
    <location>
        <begin position="192"/>
        <end position="209"/>
    </location>
</feature>
<accession>A0A833H575</accession>
<keyword evidence="1" id="KW-0472">Membrane</keyword>
<dbReference type="CDD" id="cd00038">
    <property type="entry name" value="CAP_ED"/>
    <property type="match status" value="1"/>
</dbReference>
<evidence type="ECO:0000313" key="4">
    <source>
        <dbReference type="Proteomes" id="UP000460298"/>
    </source>
</evidence>
<protein>
    <submittedName>
        <fullName evidence="3">Cyclic nucleotide-binding domain-containing protein</fullName>
    </submittedName>
</protein>
<dbReference type="InterPro" id="IPR018490">
    <property type="entry name" value="cNMP-bd_dom_sf"/>
</dbReference>
<name>A0A833H575_9LEPT</name>
<evidence type="ECO:0000313" key="3">
    <source>
        <dbReference type="EMBL" id="KAB2935394.1"/>
    </source>
</evidence>
<dbReference type="GO" id="GO:0008233">
    <property type="term" value="F:peptidase activity"/>
    <property type="evidence" value="ECO:0007669"/>
    <property type="project" value="InterPro"/>
</dbReference>
<sequence>MALDARTLGFLFVQLLVLYAYLSYYGSLRPYIFLFQSFLTGILAGLILLILSSVLSGVFLLLKGDWSVFIKAAALEKSISYLFLLAIIHLFYRKAGIRRFVSAGIHFGAGFAFLENLVYAFNLPPESIYIRFISSVPMHLATCGIQAYYIGMGRSFALSGNRVRSLILAFAVPVALHGLYDLTCMPDQGWEVYTGPMIVLSVLLFEVLYSRMQTFPEHSYLADRAWRFEDWFTLEKQLGYAKWILYSSGTRNLPHIPFFRFQPNYLRIFLSLVMLAFAALYFIDADWYSPFLKVDTGYRLAIFGIMPVSFGVIFFVIGSVNSEYFKNKRLRIPVVVDIEMTGHRNTRISAISYEISSRSMFIHSEDFFREGDRIQLRMSYHNRTSSTITYVVRETIENNTDHYPSGMIVDLLPDQQSYRRYFLRYVFFRLIKGFMLLLNFPGSHSVRALFVRPLTVMQNERDYRAGESIFKEGDRGGQFFLIKKGRIAFFKELDDGKRLQLSELGPGSIFGEMALVSDKPRSATAECTTDCVVAVAHRDHLDALMQANPDFVLGLIQNLVKIIHKNEEELLRLKSSR</sequence>
<dbReference type="Gene3D" id="2.60.120.10">
    <property type="entry name" value="Jelly Rolls"/>
    <property type="match status" value="1"/>
</dbReference>
<dbReference type="EMBL" id="WBUI01000001">
    <property type="protein sequence ID" value="KAB2935394.1"/>
    <property type="molecule type" value="Genomic_DNA"/>
</dbReference>
<feature type="transmembrane region" description="Helical" evidence="1">
    <location>
        <begin position="163"/>
        <end position="180"/>
    </location>
</feature>
<feature type="transmembrane region" description="Helical" evidence="1">
    <location>
        <begin position="128"/>
        <end position="151"/>
    </location>
</feature>
<feature type="transmembrane region" description="Helical" evidence="1">
    <location>
        <begin position="265"/>
        <end position="283"/>
    </location>
</feature>
<dbReference type="Proteomes" id="UP000460298">
    <property type="component" value="Unassembled WGS sequence"/>
</dbReference>
<dbReference type="PANTHER" id="PTHR24567">
    <property type="entry name" value="CRP FAMILY TRANSCRIPTIONAL REGULATORY PROTEIN"/>
    <property type="match status" value="1"/>
</dbReference>
<feature type="transmembrane region" description="Helical" evidence="1">
    <location>
        <begin position="38"/>
        <end position="62"/>
    </location>
</feature>
<dbReference type="InterPro" id="IPR050397">
    <property type="entry name" value="Env_Response_Regulators"/>
</dbReference>
<dbReference type="PRINTS" id="PR00103">
    <property type="entry name" value="CAMPKINASE"/>
</dbReference>
<dbReference type="SUPFAM" id="SSF51206">
    <property type="entry name" value="cAMP-binding domain-like"/>
    <property type="match status" value="1"/>
</dbReference>
<dbReference type="AlphaFoldDB" id="A0A833H575"/>
<dbReference type="InterPro" id="IPR000595">
    <property type="entry name" value="cNMP-bd_dom"/>
</dbReference>
<dbReference type="SMART" id="SM00100">
    <property type="entry name" value="cNMP"/>
    <property type="match status" value="1"/>
</dbReference>
<keyword evidence="1" id="KW-1133">Transmembrane helix</keyword>
<feature type="transmembrane region" description="Helical" evidence="1">
    <location>
        <begin position="421"/>
        <end position="440"/>
    </location>
</feature>
<dbReference type="PANTHER" id="PTHR24567:SF74">
    <property type="entry name" value="HTH-TYPE TRANSCRIPTIONAL REGULATOR ARCR"/>
    <property type="match status" value="1"/>
</dbReference>
<dbReference type="GO" id="GO:0003700">
    <property type="term" value="F:DNA-binding transcription factor activity"/>
    <property type="evidence" value="ECO:0007669"/>
    <property type="project" value="TreeGrafter"/>
</dbReference>
<proteinExistence type="predicted"/>
<comment type="caution">
    <text evidence="3">The sequence shown here is derived from an EMBL/GenBank/DDBJ whole genome shotgun (WGS) entry which is preliminary data.</text>
</comment>
<dbReference type="Pfam" id="PF13367">
    <property type="entry name" value="PrsW-protease"/>
    <property type="match status" value="1"/>
</dbReference>
<feature type="transmembrane region" description="Helical" evidence="1">
    <location>
        <begin position="298"/>
        <end position="321"/>
    </location>
</feature>
<feature type="transmembrane region" description="Helical" evidence="1">
    <location>
        <begin position="104"/>
        <end position="122"/>
    </location>
</feature>
<evidence type="ECO:0000259" key="2">
    <source>
        <dbReference type="PROSITE" id="PS50042"/>
    </source>
</evidence>
<dbReference type="PROSITE" id="PS00889">
    <property type="entry name" value="CNMP_BINDING_2"/>
    <property type="match status" value="1"/>
</dbReference>
<feature type="domain" description="Cyclic nucleotide-binding" evidence="2">
    <location>
        <begin position="460"/>
        <end position="562"/>
    </location>
</feature>
<dbReference type="InterPro" id="IPR014710">
    <property type="entry name" value="RmlC-like_jellyroll"/>
</dbReference>
<evidence type="ECO:0000256" key="1">
    <source>
        <dbReference type="SAM" id="Phobius"/>
    </source>
</evidence>